<name>A0A1I7YHA7_9BILA</name>
<accession>A0A1I7YHA7</accession>
<reference evidence="2" key="1">
    <citation type="submission" date="2016-11" db="UniProtKB">
        <authorList>
            <consortium name="WormBaseParasite"/>
        </authorList>
    </citation>
    <scope>IDENTIFICATION</scope>
</reference>
<organism evidence="1 2">
    <name type="scientific">Steinernema glaseri</name>
    <dbReference type="NCBI Taxonomy" id="37863"/>
    <lineage>
        <taxon>Eukaryota</taxon>
        <taxon>Metazoa</taxon>
        <taxon>Ecdysozoa</taxon>
        <taxon>Nematoda</taxon>
        <taxon>Chromadorea</taxon>
        <taxon>Rhabditida</taxon>
        <taxon>Tylenchina</taxon>
        <taxon>Panagrolaimomorpha</taxon>
        <taxon>Strongyloidoidea</taxon>
        <taxon>Steinernematidae</taxon>
        <taxon>Steinernema</taxon>
    </lineage>
</organism>
<dbReference type="AlphaFoldDB" id="A0A1I7YHA7"/>
<dbReference type="Proteomes" id="UP000095287">
    <property type="component" value="Unplaced"/>
</dbReference>
<evidence type="ECO:0000313" key="1">
    <source>
        <dbReference type="Proteomes" id="UP000095287"/>
    </source>
</evidence>
<sequence length="107" mass="12554">MVTCVFQGQEGRIVEHVALNHPVGPNHDIRYSRDGSVRLGHYDPAGQGVRANFWYLIDSVRWQWSTGSWFRGMMNRYRVKVENLSKETWLLWLLASFKDKKEELLST</sequence>
<protein>
    <submittedName>
        <fullName evidence="2">RHS repeat-associated core domain-containing protein</fullName>
    </submittedName>
</protein>
<dbReference type="WBParaSite" id="L893_g16297.t1">
    <property type="protein sequence ID" value="L893_g16297.t1"/>
    <property type="gene ID" value="L893_g16297"/>
</dbReference>
<proteinExistence type="predicted"/>
<evidence type="ECO:0000313" key="2">
    <source>
        <dbReference type="WBParaSite" id="L893_g16297.t1"/>
    </source>
</evidence>
<keyword evidence="1" id="KW-1185">Reference proteome</keyword>